<evidence type="ECO:0008006" key="7">
    <source>
        <dbReference type="Google" id="ProtNLM"/>
    </source>
</evidence>
<evidence type="ECO:0000259" key="3">
    <source>
        <dbReference type="Pfam" id="PF13359"/>
    </source>
</evidence>
<evidence type="ECO:0000256" key="1">
    <source>
        <dbReference type="ARBA" id="ARBA00001968"/>
    </source>
</evidence>
<protein>
    <recommendedName>
        <fullName evidence="7">DDE Tnp4 domain-containing protein</fullName>
    </recommendedName>
</protein>
<sequence length="301" mass="34069">MKIIFTIENLRNNSKSVSYYTGFESLEKLKLVLHSLGPSAYELTYRYGNVVNVAVEDQFLITLIKLRRAISDIGLALMFDVSKTTIQNIVITWLNFMYCEWSEIDIWPNKDLIMYYMPSGFKQMYPSTRVILDGTEFPINAPKNPKFQQATFSTYKNKTTLKVLVGATPGGLISYISSAYAGSVSDRAIVERSNLTKKTEPGGSIMTDRGFTVQDLFAPIYVSINIPAFLKGKTQLPGLTLLKDRKLASKRVHIERLNGLTKTYKILKTELPVYFVPLASEIFYVRCILCNFRENIVSADA</sequence>
<evidence type="ECO:0000313" key="5">
    <source>
        <dbReference type="EMBL" id="KYN15221.1"/>
    </source>
</evidence>
<gene>
    <name evidence="5" type="ORF">ALC57_12554</name>
</gene>
<dbReference type="AlphaFoldDB" id="A0A151J0Y0"/>
<dbReference type="EMBL" id="KQ980590">
    <property type="protein sequence ID" value="KYN15221.1"/>
    <property type="molecule type" value="Genomic_DNA"/>
</dbReference>
<dbReference type="Proteomes" id="UP000078492">
    <property type="component" value="Unassembled WGS sequence"/>
</dbReference>
<dbReference type="GO" id="GO:0046872">
    <property type="term" value="F:metal ion binding"/>
    <property type="evidence" value="ECO:0007669"/>
    <property type="project" value="UniProtKB-KW"/>
</dbReference>
<comment type="cofactor">
    <cofactor evidence="1">
        <name>a divalent metal cation</name>
        <dbReference type="ChEBI" id="CHEBI:60240"/>
    </cofactor>
</comment>
<feature type="domain" description="DDE Tnp4" evidence="3">
    <location>
        <begin position="132"/>
        <end position="291"/>
    </location>
</feature>
<organism evidence="5 6">
    <name type="scientific">Trachymyrmex cornetzi</name>
    <dbReference type="NCBI Taxonomy" id="471704"/>
    <lineage>
        <taxon>Eukaryota</taxon>
        <taxon>Metazoa</taxon>
        <taxon>Ecdysozoa</taxon>
        <taxon>Arthropoda</taxon>
        <taxon>Hexapoda</taxon>
        <taxon>Insecta</taxon>
        <taxon>Pterygota</taxon>
        <taxon>Neoptera</taxon>
        <taxon>Endopterygota</taxon>
        <taxon>Hymenoptera</taxon>
        <taxon>Apocrita</taxon>
        <taxon>Aculeata</taxon>
        <taxon>Formicoidea</taxon>
        <taxon>Formicidae</taxon>
        <taxon>Myrmicinae</taxon>
        <taxon>Trachymyrmex</taxon>
    </lineage>
</organism>
<accession>A0A151J0Y0</accession>
<feature type="domain" description="Transposase Helix-turn-helix" evidence="4">
    <location>
        <begin position="55"/>
        <end position="99"/>
    </location>
</feature>
<dbReference type="PANTHER" id="PTHR23080">
    <property type="entry name" value="THAP DOMAIN PROTEIN"/>
    <property type="match status" value="1"/>
</dbReference>
<dbReference type="Pfam" id="PF13359">
    <property type="entry name" value="DDE_Tnp_4"/>
    <property type="match status" value="1"/>
</dbReference>
<reference evidence="5 6" key="1">
    <citation type="submission" date="2015-09" db="EMBL/GenBank/DDBJ databases">
        <title>Trachymyrmex cornetzi WGS genome.</title>
        <authorList>
            <person name="Nygaard S."/>
            <person name="Hu H."/>
            <person name="Boomsma J."/>
            <person name="Zhang G."/>
        </authorList>
    </citation>
    <scope>NUCLEOTIDE SEQUENCE [LARGE SCALE GENOMIC DNA]</scope>
    <source>
        <strain evidence="5">Tcor2-1</strain>
        <tissue evidence="5">Whole body</tissue>
    </source>
</reference>
<keyword evidence="2" id="KW-0479">Metal-binding</keyword>
<dbReference type="InterPro" id="IPR027806">
    <property type="entry name" value="HARBI1_dom"/>
</dbReference>
<name>A0A151J0Y0_9HYME</name>
<keyword evidence="6" id="KW-1185">Reference proteome</keyword>
<dbReference type="Pfam" id="PF13613">
    <property type="entry name" value="HTH_Tnp_4"/>
    <property type="match status" value="1"/>
</dbReference>
<evidence type="ECO:0000256" key="2">
    <source>
        <dbReference type="ARBA" id="ARBA00022723"/>
    </source>
</evidence>
<proteinExistence type="predicted"/>
<evidence type="ECO:0000313" key="6">
    <source>
        <dbReference type="Proteomes" id="UP000078492"/>
    </source>
</evidence>
<dbReference type="InterPro" id="IPR027805">
    <property type="entry name" value="Transposase_HTH_dom"/>
</dbReference>
<evidence type="ECO:0000259" key="4">
    <source>
        <dbReference type="Pfam" id="PF13613"/>
    </source>
</evidence>